<keyword evidence="2" id="KW-0479">Metal-binding</keyword>
<evidence type="ECO:0000256" key="7">
    <source>
        <dbReference type="PROSITE-ProRule" id="PRU00042"/>
    </source>
</evidence>
<protein>
    <submittedName>
        <fullName evidence="10">LAFE_0H05556g1_1</fullName>
    </submittedName>
</protein>
<evidence type="ECO:0000313" key="10">
    <source>
        <dbReference type="EMBL" id="SCW04084.1"/>
    </source>
</evidence>
<dbReference type="SUPFAM" id="SSF57667">
    <property type="entry name" value="beta-beta-alpha zinc fingers"/>
    <property type="match status" value="1"/>
</dbReference>
<dbReference type="SMART" id="SM00355">
    <property type="entry name" value="ZnF_C2H2"/>
    <property type="match status" value="2"/>
</dbReference>
<feature type="region of interest" description="Disordered" evidence="8">
    <location>
        <begin position="408"/>
        <end position="427"/>
    </location>
</feature>
<dbReference type="PANTHER" id="PTHR40626">
    <property type="entry name" value="MIP31509P"/>
    <property type="match status" value="1"/>
</dbReference>
<dbReference type="PROSITE" id="PS00028">
    <property type="entry name" value="ZINC_FINGER_C2H2_1"/>
    <property type="match status" value="2"/>
</dbReference>
<evidence type="ECO:0000256" key="4">
    <source>
        <dbReference type="ARBA" id="ARBA00022771"/>
    </source>
</evidence>
<dbReference type="InterPro" id="IPR036236">
    <property type="entry name" value="Znf_C2H2_sf"/>
</dbReference>
<feature type="region of interest" description="Disordered" evidence="8">
    <location>
        <begin position="255"/>
        <end position="308"/>
    </location>
</feature>
<gene>
    <name evidence="10" type="ORF">LAFE_0H05556G</name>
</gene>
<feature type="region of interest" description="Disordered" evidence="8">
    <location>
        <begin position="126"/>
        <end position="205"/>
    </location>
</feature>
<dbReference type="Pfam" id="PF00096">
    <property type="entry name" value="zf-C2H2"/>
    <property type="match status" value="1"/>
</dbReference>
<dbReference type="PROSITE" id="PS50157">
    <property type="entry name" value="ZINC_FINGER_C2H2_2"/>
    <property type="match status" value="2"/>
</dbReference>
<feature type="compositionally biased region" description="Basic residues" evidence="8">
    <location>
        <begin position="175"/>
        <end position="184"/>
    </location>
</feature>
<feature type="domain" description="C2H2-type" evidence="9">
    <location>
        <begin position="95"/>
        <end position="123"/>
    </location>
</feature>
<evidence type="ECO:0000259" key="9">
    <source>
        <dbReference type="PROSITE" id="PS50157"/>
    </source>
</evidence>
<dbReference type="OrthoDB" id="10018191at2759"/>
<keyword evidence="3" id="KW-0677">Repeat</keyword>
<keyword evidence="4 7" id="KW-0863">Zinc-finger</keyword>
<dbReference type="GO" id="GO:0000785">
    <property type="term" value="C:chromatin"/>
    <property type="evidence" value="ECO:0007669"/>
    <property type="project" value="TreeGrafter"/>
</dbReference>
<comment type="subcellular location">
    <subcellularLocation>
        <location evidence="1">Nucleus</location>
    </subcellularLocation>
</comment>
<keyword evidence="11" id="KW-1185">Reference proteome</keyword>
<feature type="compositionally biased region" description="Gly residues" evidence="8">
    <location>
        <begin position="143"/>
        <end position="164"/>
    </location>
</feature>
<accession>A0A1G4MJM5</accession>
<evidence type="ECO:0000256" key="1">
    <source>
        <dbReference type="ARBA" id="ARBA00004123"/>
    </source>
</evidence>
<dbReference type="GO" id="GO:0005634">
    <property type="term" value="C:nucleus"/>
    <property type="evidence" value="ECO:0007669"/>
    <property type="project" value="UniProtKB-SubCell"/>
</dbReference>
<dbReference type="GO" id="GO:0000978">
    <property type="term" value="F:RNA polymerase II cis-regulatory region sequence-specific DNA binding"/>
    <property type="evidence" value="ECO:0007669"/>
    <property type="project" value="InterPro"/>
</dbReference>
<dbReference type="STRING" id="4955.A0A1G4MJM5"/>
<feature type="compositionally biased region" description="Basic and acidic residues" evidence="8">
    <location>
        <begin position="387"/>
        <end position="397"/>
    </location>
</feature>
<feature type="compositionally biased region" description="Polar residues" evidence="8">
    <location>
        <begin position="268"/>
        <end position="308"/>
    </location>
</feature>
<feature type="compositionally biased region" description="Polar residues" evidence="8">
    <location>
        <begin position="186"/>
        <end position="205"/>
    </location>
</feature>
<keyword evidence="6" id="KW-0539">Nucleus</keyword>
<name>A0A1G4MJM5_LACFM</name>
<evidence type="ECO:0000256" key="8">
    <source>
        <dbReference type="SAM" id="MobiDB-lite"/>
    </source>
</evidence>
<dbReference type="AlphaFoldDB" id="A0A1G4MJM5"/>
<reference evidence="10 11" key="1">
    <citation type="submission" date="2016-03" db="EMBL/GenBank/DDBJ databases">
        <authorList>
            <person name="Devillers H."/>
        </authorList>
    </citation>
    <scope>NUCLEOTIDE SEQUENCE [LARGE SCALE GENOMIC DNA]</scope>
    <source>
        <strain evidence="10">CBS 6772</strain>
    </source>
</reference>
<dbReference type="FunFam" id="3.30.160.60:FF:000145">
    <property type="entry name" value="Zinc finger protein 574"/>
    <property type="match status" value="1"/>
</dbReference>
<evidence type="ECO:0000256" key="6">
    <source>
        <dbReference type="ARBA" id="ARBA00023242"/>
    </source>
</evidence>
<evidence type="ECO:0000256" key="5">
    <source>
        <dbReference type="ARBA" id="ARBA00022833"/>
    </source>
</evidence>
<dbReference type="InterPro" id="IPR013087">
    <property type="entry name" value="Znf_C2H2_type"/>
</dbReference>
<keyword evidence="5" id="KW-0862">Zinc</keyword>
<dbReference type="Gene3D" id="3.30.160.60">
    <property type="entry name" value="Classic Zinc Finger"/>
    <property type="match status" value="2"/>
</dbReference>
<feature type="region of interest" description="Disordered" evidence="8">
    <location>
        <begin position="1"/>
        <end position="26"/>
    </location>
</feature>
<dbReference type="EMBL" id="LT598491">
    <property type="protein sequence ID" value="SCW04084.1"/>
    <property type="molecule type" value="Genomic_DNA"/>
</dbReference>
<feature type="region of interest" description="Disordered" evidence="8">
    <location>
        <begin position="372"/>
        <end position="397"/>
    </location>
</feature>
<proteinExistence type="predicted"/>
<dbReference type="InterPro" id="IPR051059">
    <property type="entry name" value="VerF-like"/>
</dbReference>
<dbReference type="GO" id="GO:0000981">
    <property type="term" value="F:DNA-binding transcription factor activity, RNA polymerase II-specific"/>
    <property type="evidence" value="ECO:0007669"/>
    <property type="project" value="InterPro"/>
</dbReference>
<dbReference type="PANTHER" id="PTHR40626:SF28">
    <property type="entry name" value="REGULATORY PROTEIN ADR1"/>
    <property type="match status" value="1"/>
</dbReference>
<evidence type="ECO:0000256" key="3">
    <source>
        <dbReference type="ARBA" id="ARBA00022737"/>
    </source>
</evidence>
<dbReference type="Proteomes" id="UP000190831">
    <property type="component" value="Chromosome H"/>
</dbReference>
<evidence type="ECO:0000313" key="11">
    <source>
        <dbReference type="Proteomes" id="UP000190831"/>
    </source>
</evidence>
<dbReference type="GO" id="GO:0008270">
    <property type="term" value="F:zinc ion binding"/>
    <property type="evidence" value="ECO:0007669"/>
    <property type="project" value="UniProtKB-KW"/>
</dbReference>
<dbReference type="OMA" id="KIRCTLM"/>
<evidence type="ECO:0000256" key="2">
    <source>
        <dbReference type="ARBA" id="ARBA00022723"/>
    </source>
</evidence>
<feature type="domain" description="C2H2-type" evidence="9">
    <location>
        <begin position="67"/>
        <end position="94"/>
    </location>
</feature>
<sequence>MSLKISRRAPPETKTAPAPGTMFTTTTDGRIVTANNNMNAKLNKRFSQLPENLRLNGRTPSGKPRLFVCDVCTRAFARQEHLTRHERSHTKEKPYHCGVCERKFSRRDLLLRHAHKVHGGNCGEAVIAPGSRKRRAREALGAGRSGSSGSGSGSGSGIGIGTSSGSGTAVGLPNKKPRAFHRRASFSAQSAENYAGAQQPQRDTQLSVGRVEFSTPHLLPIDLTQNSAPGPENSGFNLLDRDNWINEMNSLPMLEESSDSADSSGGSRHNSTGDVTTATPPKSSNHTHFVGSNLSAQQRMRPRNSSWKLSDNGLEVKSLFTSDYSPKDWSSTEDVELKSSIHVPSLFGKDTHVAPPSRRSSGSQEIVSRFSQFRFSNKTPVEPTPEESSRSPSRDHISQDWASLVSSAVPSAAPSADPSTEPASAAPMSRMFTSEDALCNFDLTNDATHPPYECNVNADYSFYDVNYPNISNITRAPPVRAVQEEITCQFFTEEVRSMCLQALKYYSIHCVEDRSARNIGYDSTVTLPSCEDLNTYTFYFQKYFLVHYPFIHPHLLSLNINAFKSYVHDGSDITTRDEVLCNSNIVCLPLFMATVGSLYKVGARSQTMDLYEMSRRVLHVYLDTRKKLKSRNTISYQGANLWLVQSLCLSVVFALFADSLERVDSAMVIKQVSAVCSLIKNNLLIPASTIISTFASQDKYILYESKIRTVVMGYKICQFLKVFCRFEADLFLSDAQLDGIVVPDGEQAWHSALFQAGNCPYQKQYITLFQKFYQSFAFTNLGMHLIPEFLCSAMLFYEFNTVKHSSSSTSFHVFLTKIDTKKLEMNLPQAVPEKIVSSSVLINSAIDMRNSLICMIFFNKVDPQFAQKAWNNAMLEIHESHLSPENFNILANGSYSLITDFLVALNFSIKNIANLFYSKDNSIEFNKKKLSMLNLQGYYYNFILLIKFILDFEATPNFKLLCIFNELKKLAIQVLIPKLTTAYPMAFSKYDVFLEPNLAGGKNHPINVDQLEKLINNVLVYSFNDANFLKMPEQSPTEFIFDSTASTSFLSGNGHGPKPSQSSEDLLKQHEQAANGAPLKQGFADRYHLSEKYVTVAKCFFLYVFEKYAHAHFLEKLSLDFQTLEQQLEQNRKIYRHDHGSLDYRRYLNKNFKETPPGDYYFNPNSLDS</sequence>
<organism evidence="10 11">
    <name type="scientific">Lachancea fermentati</name>
    <name type="common">Zygosaccharomyces fermentati</name>
    <dbReference type="NCBI Taxonomy" id="4955"/>
    <lineage>
        <taxon>Eukaryota</taxon>
        <taxon>Fungi</taxon>
        <taxon>Dikarya</taxon>
        <taxon>Ascomycota</taxon>
        <taxon>Saccharomycotina</taxon>
        <taxon>Saccharomycetes</taxon>
        <taxon>Saccharomycetales</taxon>
        <taxon>Saccharomycetaceae</taxon>
        <taxon>Lachancea</taxon>
    </lineage>
</organism>